<dbReference type="RefSeq" id="WP_252759671.1">
    <property type="nucleotide sequence ID" value="NZ_JAMXLY010000001.1"/>
</dbReference>
<keyword evidence="8" id="KW-0378">Hydrolase</keyword>
<dbReference type="GO" id="GO:0003678">
    <property type="term" value="F:DNA helicase activity"/>
    <property type="evidence" value="ECO:0007669"/>
    <property type="project" value="UniProtKB-EC"/>
</dbReference>
<dbReference type="Pfam" id="PF01330">
    <property type="entry name" value="RuvA_N"/>
    <property type="match status" value="1"/>
</dbReference>
<protein>
    <recommendedName>
        <fullName evidence="6">Holliday junction branch migration complex subunit RuvA</fullName>
    </recommendedName>
</protein>
<keyword evidence="9" id="KW-1185">Reference proteome</keyword>
<proteinExistence type="inferred from homology"/>
<evidence type="ECO:0000256" key="3">
    <source>
        <dbReference type="ARBA" id="ARBA00023125"/>
    </source>
</evidence>
<evidence type="ECO:0000313" key="9">
    <source>
        <dbReference type="Proteomes" id="UP001204015"/>
    </source>
</evidence>
<keyword evidence="1 6" id="KW-0963">Cytoplasm</keyword>
<dbReference type="InterPro" id="IPR003583">
    <property type="entry name" value="Hlx-hairpin-Hlx_DNA-bd_motif"/>
</dbReference>
<dbReference type="GO" id="GO:0016787">
    <property type="term" value="F:hydrolase activity"/>
    <property type="evidence" value="ECO:0007669"/>
    <property type="project" value="UniProtKB-KW"/>
</dbReference>
<evidence type="ECO:0000256" key="6">
    <source>
        <dbReference type="HAMAP-Rule" id="MF_00031"/>
    </source>
</evidence>
<evidence type="ECO:0000256" key="5">
    <source>
        <dbReference type="ARBA" id="ARBA00023204"/>
    </source>
</evidence>
<evidence type="ECO:0000256" key="4">
    <source>
        <dbReference type="ARBA" id="ARBA00023172"/>
    </source>
</evidence>
<dbReference type="CDD" id="cd14332">
    <property type="entry name" value="UBA_RuvA_C"/>
    <property type="match status" value="1"/>
</dbReference>
<name>A0ABT1BT99_9BACT</name>
<keyword evidence="4 6" id="KW-0233">DNA recombination</keyword>
<dbReference type="SUPFAM" id="SSF50249">
    <property type="entry name" value="Nucleic acid-binding proteins"/>
    <property type="match status" value="1"/>
</dbReference>
<comment type="subcellular location">
    <subcellularLocation>
        <location evidence="6">Cytoplasm</location>
    </subcellularLocation>
</comment>
<dbReference type="InterPro" id="IPR013849">
    <property type="entry name" value="DNA_helicase_Holl-junc_RuvA_I"/>
</dbReference>
<organism evidence="8 9">
    <name type="scientific">Segatella cerevisiae</name>
    <dbReference type="NCBI Taxonomy" id="2053716"/>
    <lineage>
        <taxon>Bacteria</taxon>
        <taxon>Pseudomonadati</taxon>
        <taxon>Bacteroidota</taxon>
        <taxon>Bacteroidia</taxon>
        <taxon>Bacteroidales</taxon>
        <taxon>Prevotellaceae</taxon>
        <taxon>Segatella</taxon>
    </lineage>
</organism>
<gene>
    <name evidence="6 8" type="primary">ruvA</name>
    <name evidence="8" type="ORF">NG821_00365</name>
</gene>
<dbReference type="Gene3D" id="2.40.50.140">
    <property type="entry name" value="Nucleic acid-binding proteins"/>
    <property type="match status" value="1"/>
</dbReference>
<comment type="subunit">
    <text evidence="6">Homotetramer. Forms an RuvA(8)-RuvB(12)-Holliday junction (HJ) complex. HJ DNA is sandwiched between 2 RuvA tetramers; dsDNA enters through RuvA and exits via RuvB. An RuvB hexamer assembles on each DNA strand where it exits the tetramer. Each RuvB hexamer is contacted by two RuvA subunits (via domain III) on 2 adjacent RuvB subunits; this complex drives branch migration. In the full resolvosome a probable DNA-RuvA(4)-RuvB(12)-RuvC(2) complex forms which resolves the HJ.</text>
</comment>
<keyword evidence="5 6" id="KW-0234">DNA repair</keyword>
<reference evidence="8 9" key="1">
    <citation type="submission" date="2022-06" db="EMBL/GenBank/DDBJ databases">
        <title>A taxonomic note on the genus Prevotella: Description of four novel genera and emended description of the genera Hallella and Xylanibacter.</title>
        <authorList>
            <person name="Hitch T.C.A."/>
        </authorList>
    </citation>
    <scope>NUCLEOTIDE SEQUENCE [LARGE SCALE GENOMIC DNA]</scope>
    <source>
        <strain evidence="8 9">DSM 100619</strain>
    </source>
</reference>
<dbReference type="EMBL" id="JAMXLY010000001">
    <property type="protein sequence ID" value="MCO6024311.1"/>
    <property type="molecule type" value="Genomic_DNA"/>
</dbReference>
<comment type="caution">
    <text evidence="8">The sequence shown here is derived from an EMBL/GenBank/DDBJ whole genome shotgun (WGS) entry which is preliminary data.</text>
</comment>
<dbReference type="Gene3D" id="1.10.8.10">
    <property type="entry name" value="DNA helicase RuvA subunit, C-terminal domain"/>
    <property type="match status" value="1"/>
</dbReference>
<feature type="domain" description="Helix-hairpin-helix DNA-binding motif class 1" evidence="7">
    <location>
        <begin position="78"/>
        <end position="97"/>
    </location>
</feature>
<comment type="function">
    <text evidence="6">The RuvA-RuvB-RuvC complex processes Holliday junction (HJ) DNA during genetic recombination and DNA repair, while the RuvA-RuvB complex plays an important role in the rescue of blocked DNA replication forks via replication fork reversal (RFR). RuvA specifically binds to HJ cruciform DNA, conferring on it an open structure. The RuvB hexamer acts as an ATP-dependent pump, pulling dsDNA into and through the RuvAB complex. HJ branch migration allows RuvC to scan DNA until it finds its consensus sequence, where it cleaves and resolves the cruciform DNA.</text>
</comment>
<dbReference type="InterPro" id="IPR012340">
    <property type="entry name" value="NA-bd_OB-fold"/>
</dbReference>
<dbReference type="Proteomes" id="UP001204015">
    <property type="component" value="Unassembled WGS sequence"/>
</dbReference>
<dbReference type="InterPro" id="IPR011114">
    <property type="entry name" value="RuvA_C"/>
</dbReference>
<evidence type="ECO:0000256" key="2">
    <source>
        <dbReference type="ARBA" id="ARBA00022763"/>
    </source>
</evidence>
<dbReference type="Pfam" id="PF07499">
    <property type="entry name" value="RuvA_C"/>
    <property type="match status" value="1"/>
</dbReference>
<comment type="similarity">
    <text evidence="6">Belongs to the RuvA family.</text>
</comment>
<dbReference type="Gene3D" id="1.10.150.20">
    <property type="entry name" value="5' to 3' exonuclease, C-terminal subdomain"/>
    <property type="match status" value="1"/>
</dbReference>
<comment type="domain">
    <text evidence="6">Has three domains with a flexible linker between the domains II and III and assumes an 'L' shape. Domain III is highly mobile and contacts RuvB.</text>
</comment>
<dbReference type="SUPFAM" id="SSF46929">
    <property type="entry name" value="DNA helicase RuvA subunit, C-terminal domain"/>
    <property type="match status" value="1"/>
</dbReference>
<dbReference type="SUPFAM" id="SSF47781">
    <property type="entry name" value="RuvA domain 2-like"/>
    <property type="match status" value="1"/>
</dbReference>
<comment type="caution">
    <text evidence="6">Lacks conserved residue(s) required for the propagation of feature annotation.</text>
</comment>
<evidence type="ECO:0000256" key="1">
    <source>
        <dbReference type="ARBA" id="ARBA00022490"/>
    </source>
</evidence>
<feature type="domain" description="Helix-hairpin-helix DNA-binding motif class 1" evidence="7">
    <location>
        <begin position="113"/>
        <end position="132"/>
    </location>
</feature>
<keyword evidence="2 6" id="KW-0227">DNA damage</keyword>
<dbReference type="SMART" id="SM00278">
    <property type="entry name" value="HhH1"/>
    <property type="match status" value="2"/>
</dbReference>
<feature type="region of interest" description="Domain II" evidence="6">
    <location>
        <begin position="70"/>
        <end position="147"/>
    </location>
</feature>
<dbReference type="HAMAP" id="MF_00031">
    <property type="entry name" value="DNA_HJ_migration_RuvA"/>
    <property type="match status" value="1"/>
</dbReference>
<feature type="region of interest" description="Domain III" evidence="6">
    <location>
        <begin position="156"/>
        <end position="206"/>
    </location>
</feature>
<dbReference type="InterPro" id="IPR036267">
    <property type="entry name" value="RuvA_C_sf"/>
</dbReference>
<dbReference type="InterPro" id="IPR000085">
    <property type="entry name" value="RuvA"/>
</dbReference>
<dbReference type="InterPro" id="IPR010994">
    <property type="entry name" value="RuvA_2-like"/>
</dbReference>
<dbReference type="Pfam" id="PF14520">
    <property type="entry name" value="HHH_5"/>
    <property type="match status" value="1"/>
</dbReference>
<evidence type="ECO:0000259" key="7">
    <source>
        <dbReference type="SMART" id="SM00278"/>
    </source>
</evidence>
<keyword evidence="3 6" id="KW-0238">DNA-binding</keyword>
<evidence type="ECO:0000313" key="8">
    <source>
        <dbReference type="EMBL" id="MCO6024311.1"/>
    </source>
</evidence>
<sequence>MIEYVKGTLADLTPAEAVVEAGGIGFALNISINTFTAIQDKKGKEVRLFVHESLVTGGRDDSYTLFGFYTHQERDLYRLLITVSGVGANTARMILSSTTPGELCNIIATGNDKMLKSVKGIGLKTAQRIIVDLKDKIVSLGITDEVPAGKSGTSSINMSIKDEAVSALTMLGFSPAPSDKVVRAIMSEHPELPVEQVVKMALKQIK</sequence>
<accession>A0ABT1BT99</accession>
<dbReference type="NCBIfam" id="TIGR00084">
    <property type="entry name" value="ruvA"/>
    <property type="match status" value="1"/>
</dbReference>